<name>A0A383AZN2_9ZZZZ</name>
<evidence type="ECO:0000256" key="2">
    <source>
        <dbReference type="ARBA" id="ARBA00022448"/>
    </source>
</evidence>
<dbReference type="GO" id="GO:0016887">
    <property type="term" value="F:ATP hydrolysis activity"/>
    <property type="evidence" value="ECO:0007669"/>
    <property type="project" value="InterPro"/>
</dbReference>
<evidence type="ECO:0000259" key="4">
    <source>
        <dbReference type="Pfam" id="PF00005"/>
    </source>
</evidence>
<evidence type="ECO:0000313" key="6">
    <source>
        <dbReference type="EMBL" id="SVE13043.1"/>
    </source>
</evidence>
<dbReference type="PANTHER" id="PTHR43820">
    <property type="entry name" value="HIGH-AFFINITY BRANCHED-CHAIN AMINO ACID TRANSPORT ATP-BINDING PROTEIN LIVF"/>
    <property type="match status" value="1"/>
</dbReference>
<organism evidence="6">
    <name type="scientific">marine metagenome</name>
    <dbReference type="NCBI Taxonomy" id="408172"/>
    <lineage>
        <taxon>unclassified sequences</taxon>
        <taxon>metagenomes</taxon>
        <taxon>ecological metagenomes</taxon>
    </lineage>
</organism>
<dbReference type="Pfam" id="PF13407">
    <property type="entry name" value="Peripla_BP_4"/>
    <property type="match status" value="1"/>
</dbReference>
<evidence type="ECO:0000259" key="5">
    <source>
        <dbReference type="Pfam" id="PF13407"/>
    </source>
</evidence>
<proteinExistence type="inferred from homology"/>
<dbReference type="Gene3D" id="3.40.50.300">
    <property type="entry name" value="P-loop containing nucleotide triphosphate hydrolases"/>
    <property type="match status" value="1"/>
</dbReference>
<evidence type="ECO:0000256" key="1">
    <source>
        <dbReference type="ARBA" id="ARBA00005417"/>
    </source>
</evidence>
<feature type="non-terminal residue" evidence="6">
    <location>
        <position position="1"/>
    </location>
</feature>
<dbReference type="EMBL" id="UINC01196156">
    <property type="protein sequence ID" value="SVE13043.1"/>
    <property type="molecule type" value="Genomic_DNA"/>
</dbReference>
<dbReference type="InterPro" id="IPR052156">
    <property type="entry name" value="BCAA_Transport_ATP-bd_LivF"/>
</dbReference>
<dbReference type="InterPro" id="IPR025997">
    <property type="entry name" value="SBP_2_dom"/>
</dbReference>
<keyword evidence="2" id="KW-0813">Transport</keyword>
<dbReference type="InterPro" id="IPR028082">
    <property type="entry name" value="Peripla_BP_I"/>
</dbReference>
<keyword evidence="3" id="KW-0029">Amino-acid transport</keyword>
<feature type="non-terminal residue" evidence="6">
    <location>
        <position position="249"/>
    </location>
</feature>
<dbReference type="GO" id="GO:0015807">
    <property type="term" value="P:L-amino acid transport"/>
    <property type="evidence" value="ECO:0007669"/>
    <property type="project" value="TreeGrafter"/>
</dbReference>
<dbReference type="InterPro" id="IPR003439">
    <property type="entry name" value="ABC_transporter-like_ATP-bd"/>
</dbReference>
<evidence type="ECO:0008006" key="7">
    <source>
        <dbReference type="Google" id="ProtNLM"/>
    </source>
</evidence>
<dbReference type="SUPFAM" id="SSF53822">
    <property type="entry name" value="Periplasmic binding protein-like I"/>
    <property type="match status" value="1"/>
</dbReference>
<accession>A0A383AZN2</accession>
<gene>
    <name evidence="6" type="ORF">METZ01_LOCUS465897</name>
</gene>
<dbReference type="Pfam" id="PF00005">
    <property type="entry name" value="ABC_tran"/>
    <property type="match status" value="1"/>
</dbReference>
<dbReference type="GO" id="GO:0015658">
    <property type="term" value="F:branched-chain amino acid transmembrane transporter activity"/>
    <property type="evidence" value="ECO:0007669"/>
    <property type="project" value="TreeGrafter"/>
</dbReference>
<reference evidence="6" key="1">
    <citation type="submission" date="2018-05" db="EMBL/GenBank/DDBJ databases">
        <authorList>
            <person name="Lanie J.A."/>
            <person name="Ng W.-L."/>
            <person name="Kazmierczak K.M."/>
            <person name="Andrzejewski T.M."/>
            <person name="Davidsen T.M."/>
            <person name="Wayne K.J."/>
            <person name="Tettelin H."/>
            <person name="Glass J.I."/>
            <person name="Rusch D."/>
            <person name="Podicherti R."/>
            <person name="Tsui H.-C.T."/>
            <person name="Winkler M.E."/>
        </authorList>
    </citation>
    <scope>NUCLEOTIDE SEQUENCE</scope>
</reference>
<dbReference type="Gene3D" id="3.40.50.2300">
    <property type="match status" value="1"/>
</dbReference>
<protein>
    <recommendedName>
        <fullName evidence="7">ABC transporter domain-containing protein</fullName>
    </recommendedName>
</protein>
<dbReference type="SUPFAM" id="SSF52540">
    <property type="entry name" value="P-loop containing nucleoside triphosphate hydrolases"/>
    <property type="match status" value="1"/>
</dbReference>
<dbReference type="PANTHER" id="PTHR43820:SF4">
    <property type="entry name" value="HIGH-AFFINITY BRANCHED-CHAIN AMINO ACID TRANSPORT ATP-BINDING PROTEIN LIVF"/>
    <property type="match status" value="1"/>
</dbReference>
<sequence length="249" mass="26512">HENWAENWKPEMAKKITNAAITNCDATFDAILASNDGTAGGAIQALLEEGLDGKIAVTGQDADLVACQCIAARTQAMSIYKPIKNLANRVAEIAVAMAHGTPIIVRKGVHNNQVEVHGLCGENGAGKSTTLKAISGMVKLAAGSIHYNGELIVGRTPNQMVQRGVAQVPEGRRIFKDLKVSENLRMGADIRKDKAGIESDLEMVFDLFPTLKERTSQLGGSLSGGEQQMLAIGRGLMAKPELLLLDEPS</sequence>
<dbReference type="GO" id="GO:0005524">
    <property type="term" value="F:ATP binding"/>
    <property type="evidence" value="ECO:0007669"/>
    <property type="project" value="InterPro"/>
</dbReference>
<feature type="domain" description="ABC transporter" evidence="4">
    <location>
        <begin position="112"/>
        <end position="248"/>
    </location>
</feature>
<dbReference type="AlphaFoldDB" id="A0A383AZN2"/>
<dbReference type="InterPro" id="IPR027417">
    <property type="entry name" value="P-loop_NTPase"/>
</dbReference>
<feature type="domain" description="Periplasmic binding protein" evidence="5">
    <location>
        <begin position="6"/>
        <end position="100"/>
    </location>
</feature>
<evidence type="ECO:0000256" key="3">
    <source>
        <dbReference type="ARBA" id="ARBA00022970"/>
    </source>
</evidence>
<comment type="similarity">
    <text evidence="1">Belongs to the ABC transporter superfamily.</text>
</comment>